<evidence type="ECO:0000313" key="2">
    <source>
        <dbReference type="EMBL" id="CAB4549900.1"/>
    </source>
</evidence>
<sequence length="271" mass="27882">MPVGTREVCFSDVVGFATPACRTVTVSVGQTTVVEGVFTAQGLLQVGVAPAGLPTTVFVDGEARDEYGYFAFMEPGERVVCWGDVPGHQAPACQTVTVTAGTSTTVTGEFTPSESPTPGPAPSLGDTGQLRVTTSPAVPARIVVDGVARADWGLTWAKTPVGSRQVCFTDVPGFATPPCQTVTVTLGETTVVEGVYVPLGLIRVAVAPAGLPVDVVIDGVGRNQFGAYLYLEAGSYEVCGTQAVGFVSPVCRTVTVSSGTQTDVTLTYSPP</sequence>
<dbReference type="EMBL" id="CAEZSR010000025">
    <property type="protein sequence ID" value="CAB4549900.1"/>
    <property type="molecule type" value="Genomic_DNA"/>
</dbReference>
<evidence type="ECO:0000256" key="1">
    <source>
        <dbReference type="SAM" id="MobiDB-lite"/>
    </source>
</evidence>
<reference evidence="2" key="1">
    <citation type="submission" date="2020-05" db="EMBL/GenBank/DDBJ databases">
        <authorList>
            <person name="Chiriac C."/>
            <person name="Salcher M."/>
            <person name="Ghai R."/>
            <person name="Kavagutti S V."/>
        </authorList>
    </citation>
    <scope>NUCLEOTIDE SEQUENCE</scope>
</reference>
<organism evidence="2">
    <name type="scientific">freshwater metagenome</name>
    <dbReference type="NCBI Taxonomy" id="449393"/>
    <lineage>
        <taxon>unclassified sequences</taxon>
        <taxon>metagenomes</taxon>
        <taxon>ecological metagenomes</taxon>
    </lineage>
</organism>
<proteinExistence type="predicted"/>
<name>A0A6J6CED1_9ZZZZ</name>
<protein>
    <submittedName>
        <fullName evidence="2">Unannotated protein</fullName>
    </submittedName>
</protein>
<accession>A0A6J6CED1</accession>
<gene>
    <name evidence="2" type="ORF">UFOPK1493_00970</name>
</gene>
<feature type="region of interest" description="Disordered" evidence="1">
    <location>
        <begin position="108"/>
        <end position="128"/>
    </location>
</feature>
<dbReference type="AlphaFoldDB" id="A0A6J6CED1"/>